<dbReference type="GO" id="GO:0043137">
    <property type="term" value="P:DNA replication, removal of RNA primer"/>
    <property type="evidence" value="ECO:0007669"/>
    <property type="project" value="TreeGrafter"/>
</dbReference>
<dbReference type="GO" id="GO:0004523">
    <property type="term" value="F:RNA-DNA hybrid ribonuclease activity"/>
    <property type="evidence" value="ECO:0007669"/>
    <property type="project" value="UniProtKB-EC"/>
</dbReference>
<keyword evidence="4" id="KW-0540">Nuclease</keyword>
<dbReference type="GO" id="GO:0046872">
    <property type="term" value="F:metal ion binding"/>
    <property type="evidence" value="ECO:0007669"/>
    <property type="project" value="UniProtKB-KW"/>
</dbReference>
<organism evidence="9 10">
    <name type="scientific">Aspergillus mulundensis</name>
    <dbReference type="NCBI Taxonomy" id="1810919"/>
    <lineage>
        <taxon>Eukaryota</taxon>
        <taxon>Fungi</taxon>
        <taxon>Dikarya</taxon>
        <taxon>Ascomycota</taxon>
        <taxon>Pezizomycotina</taxon>
        <taxon>Eurotiomycetes</taxon>
        <taxon>Eurotiomycetidae</taxon>
        <taxon>Eurotiales</taxon>
        <taxon>Aspergillaceae</taxon>
        <taxon>Aspergillus</taxon>
        <taxon>Aspergillus subgen. Nidulantes</taxon>
    </lineage>
</organism>
<dbReference type="InterPro" id="IPR036397">
    <property type="entry name" value="RNaseH_sf"/>
</dbReference>
<evidence type="ECO:0000256" key="6">
    <source>
        <dbReference type="ARBA" id="ARBA00022759"/>
    </source>
</evidence>
<evidence type="ECO:0000256" key="2">
    <source>
        <dbReference type="ARBA" id="ARBA00005300"/>
    </source>
</evidence>
<dbReference type="GeneID" id="38120106"/>
<dbReference type="Proteomes" id="UP000256690">
    <property type="component" value="Unassembled WGS sequence"/>
</dbReference>
<gene>
    <name evidence="9" type="ORF">DSM5745_09736</name>
</gene>
<name>A0A3D8QRA2_9EURO</name>
<keyword evidence="7" id="KW-0378">Hydrolase</keyword>
<accession>A0A3D8QRA2</accession>
<reference evidence="9 10" key="1">
    <citation type="journal article" date="2018" name="IMA Fungus">
        <title>IMA Genome-F 9: Draft genome sequence of Annulohypoxylon stygium, Aspergillus mulundensis, Berkeleyomyces basicola (syn. Thielaviopsis basicola), Ceratocystis smalleyi, two Cercospora beticola strains, Coleophoma cylindrospora, Fusarium fracticaudum, Phialophora cf. hyalina, and Morchella septimelata.</title>
        <authorList>
            <person name="Wingfield B.D."/>
            <person name="Bills G.F."/>
            <person name="Dong Y."/>
            <person name="Huang W."/>
            <person name="Nel W.J."/>
            <person name="Swalarsk-Parry B.S."/>
            <person name="Vaghefi N."/>
            <person name="Wilken P.M."/>
            <person name="An Z."/>
            <person name="de Beer Z.W."/>
            <person name="De Vos L."/>
            <person name="Chen L."/>
            <person name="Duong T.A."/>
            <person name="Gao Y."/>
            <person name="Hammerbacher A."/>
            <person name="Kikkert J.R."/>
            <person name="Li Y."/>
            <person name="Li H."/>
            <person name="Li K."/>
            <person name="Li Q."/>
            <person name="Liu X."/>
            <person name="Ma X."/>
            <person name="Naidoo K."/>
            <person name="Pethybridge S.J."/>
            <person name="Sun J."/>
            <person name="Steenkamp E.T."/>
            <person name="van der Nest M.A."/>
            <person name="van Wyk S."/>
            <person name="Wingfield M.J."/>
            <person name="Xiong C."/>
            <person name="Yue Q."/>
            <person name="Zhang X."/>
        </authorList>
    </citation>
    <scope>NUCLEOTIDE SEQUENCE [LARGE SCALE GENOMIC DNA]</scope>
    <source>
        <strain evidence="9 10">DSM 5745</strain>
    </source>
</reference>
<evidence type="ECO:0000313" key="10">
    <source>
        <dbReference type="Proteomes" id="UP000256690"/>
    </source>
</evidence>
<keyword evidence="6" id="KW-0255">Endonuclease</keyword>
<proteinExistence type="inferred from homology"/>
<dbReference type="STRING" id="1810919.A0A3D8QRA2"/>
<dbReference type="Gene3D" id="3.30.420.10">
    <property type="entry name" value="Ribonuclease H-like superfamily/Ribonuclease H"/>
    <property type="match status" value="1"/>
</dbReference>
<evidence type="ECO:0000256" key="1">
    <source>
        <dbReference type="ARBA" id="ARBA00000077"/>
    </source>
</evidence>
<evidence type="ECO:0000256" key="5">
    <source>
        <dbReference type="ARBA" id="ARBA00022723"/>
    </source>
</evidence>
<protein>
    <recommendedName>
        <fullName evidence="3">ribonuclease H</fullName>
        <ecNumber evidence="3">3.1.26.4</ecNumber>
    </recommendedName>
</protein>
<dbReference type="EMBL" id="PVWQ01000014">
    <property type="protein sequence ID" value="RDW64325.1"/>
    <property type="molecule type" value="Genomic_DNA"/>
</dbReference>
<dbReference type="OrthoDB" id="245563at2759"/>
<dbReference type="CDD" id="cd09280">
    <property type="entry name" value="RNase_HI_eukaryote_like"/>
    <property type="match status" value="1"/>
</dbReference>
<dbReference type="PANTHER" id="PTHR10642">
    <property type="entry name" value="RIBONUCLEASE H1"/>
    <property type="match status" value="1"/>
</dbReference>
<dbReference type="EC" id="3.1.26.4" evidence="3"/>
<evidence type="ECO:0000256" key="4">
    <source>
        <dbReference type="ARBA" id="ARBA00022722"/>
    </source>
</evidence>
<keyword evidence="5" id="KW-0479">Metal-binding</keyword>
<dbReference type="InterPro" id="IPR050092">
    <property type="entry name" value="RNase_H"/>
</dbReference>
<comment type="similarity">
    <text evidence="2">Belongs to the RNase H family.</text>
</comment>
<evidence type="ECO:0000256" key="3">
    <source>
        <dbReference type="ARBA" id="ARBA00012180"/>
    </source>
</evidence>
<comment type="catalytic activity">
    <reaction evidence="1">
        <text>Endonucleolytic cleavage to 5'-phosphomonoester.</text>
        <dbReference type="EC" id="3.1.26.4"/>
    </reaction>
</comment>
<dbReference type="SUPFAM" id="SSF53098">
    <property type="entry name" value="Ribonuclease H-like"/>
    <property type="match status" value="1"/>
</dbReference>
<dbReference type="Pfam" id="PF00075">
    <property type="entry name" value="RNase_H"/>
    <property type="match status" value="1"/>
</dbReference>
<evidence type="ECO:0000256" key="7">
    <source>
        <dbReference type="ARBA" id="ARBA00022801"/>
    </source>
</evidence>
<dbReference type="InterPro" id="IPR012337">
    <property type="entry name" value="RNaseH-like_sf"/>
</dbReference>
<dbReference type="PROSITE" id="PS50879">
    <property type="entry name" value="RNASE_H_1"/>
    <property type="match status" value="1"/>
</dbReference>
<feature type="domain" description="RNase H type-1" evidence="8">
    <location>
        <begin position="1"/>
        <end position="161"/>
    </location>
</feature>
<evidence type="ECO:0000313" key="9">
    <source>
        <dbReference type="EMBL" id="RDW64325.1"/>
    </source>
</evidence>
<dbReference type="PANTHER" id="PTHR10642:SF26">
    <property type="entry name" value="RIBONUCLEASE H1"/>
    <property type="match status" value="1"/>
</dbReference>
<dbReference type="RefSeq" id="XP_026599484.1">
    <property type="nucleotide sequence ID" value="XM_026751752.1"/>
</dbReference>
<comment type="caution">
    <text evidence="9">The sequence shown here is derived from an EMBL/GenBank/DDBJ whole genome shotgun (WGS) entry which is preliminary data.</text>
</comment>
<dbReference type="InterPro" id="IPR002156">
    <property type="entry name" value="RNaseH_domain"/>
</dbReference>
<sequence length="161" mass="18474">MPYVMRIYCDGGCRGNGRPGAIGAAAIVWKKQKQTWRHRSSVALPRSPPPTNQRAELTAIILALTKALEKYEALDSYPYVKVNIKTDSKYAIGCMNEWIHTWRKNGWRNSRGQEVVNRDLIQYAYDLDQRLKAKGTVTYQWVPREDNKVADQLANDNMDSQ</sequence>
<evidence type="ECO:0000259" key="8">
    <source>
        <dbReference type="PROSITE" id="PS50879"/>
    </source>
</evidence>
<keyword evidence="10" id="KW-1185">Reference proteome</keyword>
<dbReference type="GO" id="GO:0003676">
    <property type="term" value="F:nucleic acid binding"/>
    <property type="evidence" value="ECO:0007669"/>
    <property type="project" value="InterPro"/>
</dbReference>
<dbReference type="AlphaFoldDB" id="A0A3D8QRA2"/>